<evidence type="ECO:0000256" key="1">
    <source>
        <dbReference type="ARBA" id="ARBA00004514"/>
    </source>
</evidence>
<dbReference type="GO" id="GO:0005829">
    <property type="term" value="C:cytosol"/>
    <property type="evidence" value="ECO:0007669"/>
    <property type="project" value="UniProtKB-SubCell"/>
</dbReference>
<dbReference type="FunFam" id="3.40.50.150:FF:000235">
    <property type="entry name" value="Protein-L-isoaspartate O-methyltransferase"/>
    <property type="match status" value="1"/>
</dbReference>
<dbReference type="Gene3D" id="3.40.50.150">
    <property type="entry name" value="Vaccinia Virus protein VP39"/>
    <property type="match status" value="1"/>
</dbReference>
<evidence type="ECO:0000256" key="2">
    <source>
        <dbReference type="ARBA" id="ARBA00005369"/>
    </source>
</evidence>
<evidence type="ECO:0000256" key="7">
    <source>
        <dbReference type="ARBA" id="ARBA00022679"/>
    </source>
</evidence>
<evidence type="ECO:0000256" key="9">
    <source>
        <dbReference type="ARBA" id="ARBA00031323"/>
    </source>
</evidence>
<dbReference type="EMBL" id="NBCO01000034">
    <property type="protein sequence ID" value="ORC85545.1"/>
    <property type="molecule type" value="Genomic_DNA"/>
</dbReference>
<keyword evidence="8" id="KW-0949">S-adenosyl-L-methionine</keyword>
<keyword evidence="6 13" id="KW-0489">Methyltransferase</keyword>
<comment type="catalytic activity">
    <reaction evidence="11">
        <text>[protein]-L-isoaspartate + S-adenosyl-L-methionine = [protein]-L-isoaspartate alpha-methyl ester + S-adenosyl-L-homocysteine</text>
        <dbReference type="Rhea" id="RHEA:12705"/>
        <dbReference type="Rhea" id="RHEA-COMP:12143"/>
        <dbReference type="Rhea" id="RHEA-COMP:12144"/>
        <dbReference type="ChEBI" id="CHEBI:57856"/>
        <dbReference type="ChEBI" id="CHEBI:59789"/>
        <dbReference type="ChEBI" id="CHEBI:90596"/>
        <dbReference type="ChEBI" id="CHEBI:90598"/>
        <dbReference type="EC" id="2.1.1.77"/>
    </reaction>
    <physiologicalReaction direction="left-to-right" evidence="11">
        <dbReference type="Rhea" id="RHEA:12706"/>
    </physiologicalReaction>
</comment>
<dbReference type="SUPFAM" id="SSF53335">
    <property type="entry name" value="S-adenosyl-L-methionine-dependent methyltransferases"/>
    <property type="match status" value="1"/>
</dbReference>
<dbReference type="GeneID" id="39988835"/>
<comment type="subcellular location">
    <subcellularLocation>
        <location evidence="1">Cytoplasm</location>
        <location evidence="1">Cytosol</location>
    </subcellularLocation>
</comment>
<evidence type="ECO:0000313" key="14">
    <source>
        <dbReference type="Proteomes" id="UP000192257"/>
    </source>
</evidence>
<dbReference type="InterPro" id="IPR000682">
    <property type="entry name" value="PCMT"/>
</dbReference>
<gene>
    <name evidence="13" type="ORF">TM35_000341570</name>
</gene>
<evidence type="ECO:0000256" key="11">
    <source>
        <dbReference type="ARBA" id="ARBA00035815"/>
    </source>
</evidence>
<dbReference type="GO" id="GO:0006950">
    <property type="term" value="P:response to stress"/>
    <property type="evidence" value="ECO:0007669"/>
    <property type="project" value="UniProtKB-ARBA"/>
</dbReference>
<dbReference type="Pfam" id="PF01135">
    <property type="entry name" value="PCMT"/>
    <property type="match status" value="1"/>
</dbReference>
<evidence type="ECO:0000313" key="13">
    <source>
        <dbReference type="EMBL" id="ORC85545.1"/>
    </source>
</evidence>
<dbReference type="GO" id="GO:0004719">
    <property type="term" value="F:protein-L-isoaspartate (D-aspartate) O-methyltransferase activity"/>
    <property type="evidence" value="ECO:0007669"/>
    <property type="project" value="UniProtKB-EC"/>
</dbReference>
<proteinExistence type="inferred from homology"/>
<name>A0A1X0NLD3_9TRYP</name>
<comment type="similarity">
    <text evidence="2">Belongs to the methyltransferase superfamily. L-isoaspartyl/D-aspartyl protein methyltransferase family.</text>
</comment>
<evidence type="ECO:0000256" key="4">
    <source>
        <dbReference type="ARBA" id="ARBA00011890"/>
    </source>
</evidence>
<dbReference type="VEuPathDB" id="TriTrypDB:TM35_000341570"/>
<sequence>MAWTCSGVSNQAMVRKLELASLISTPAVIDAFHRVDRGWFVSDYHKGMAYNDSPLPIGYGATISAPHMHAIMVEILAPYLLQPEGNQNKRVLDIGSGSGYLTVILAMLCGPGSQVIGVEHVEQLRQRSSDVVKKHFAQWVNEGRISFIKGDGRDISKLFPNSQSSFDVIHVGAAAASVPQTYFDSLKPGGCLVIPVGEEDATQFLRIYRKDLNGKVEMKTHGRVQFVPLTSLGHQIRRQ</sequence>
<dbReference type="InterPro" id="IPR029063">
    <property type="entry name" value="SAM-dependent_MTases_sf"/>
</dbReference>
<reference evidence="13 14" key="1">
    <citation type="submission" date="2017-03" db="EMBL/GenBank/DDBJ databases">
        <title>An alternative strategy for trypanosome survival in the mammalian bloodstream revealed through genome and transcriptome analysis of the ubiquitous bovine parasite Trypanosoma (Megatrypanum) theileri.</title>
        <authorList>
            <person name="Kelly S."/>
            <person name="Ivens A."/>
            <person name="Mott A."/>
            <person name="O'Neill E."/>
            <person name="Emms D."/>
            <person name="Macleod O."/>
            <person name="Voorheis P."/>
            <person name="Matthews J."/>
            <person name="Matthews K."/>
            <person name="Carrington M."/>
        </authorList>
    </citation>
    <scope>NUCLEOTIDE SEQUENCE [LARGE SCALE GENOMIC DNA]</scope>
    <source>
        <strain evidence="13">Edinburgh</strain>
    </source>
</reference>
<organism evidence="13 14">
    <name type="scientific">Trypanosoma theileri</name>
    <dbReference type="NCBI Taxonomy" id="67003"/>
    <lineage>
        <taxon>Eukaryota</taxon>
        <taxon>Discoba</taxon>
        <taxon>Euglenozoa</taxon>
        <taxon>Kinetoplastea</taxon>
        <taxon>Metakinetoplastina</taxon>
        <taxon>Trypanosomatida</taxon>
        <taxon>Trypanosomatidae</taxon>
        <taxon>Trypanosoma</taxon>
    </lineage>
</organism>
<evidence type="ECO:0000256" key="12">
    <source>
        <dbReference type="ARBA" id="ARBA00054057"/>
    </source>
</evidence>
<evidence type="ECO:0000256" key="3">
    <source>
        <dbReference type="ARBA" id="ARBA00011245"/>
    </source>
</evidence>
<evidence type="ECO:0000256" key="5">
    <source>
        <dbReference type="ARBA" id="ARBA00022490"/>
    </source>
</evidence>
<keyword evidence="7 13" id="KW-0808">Transferase</keyword>
<dbReference type="RefSeq" id="XP_028879611.1">
    <property type="nucleotide sequence ID" value="XM_029029055.1"/>
</dbReference>
<dbReference type="NCBIfam" id="TIGR00080">
    <property type="entry name" value="pimt"/>
    <property type="match status" value="1"/>
</dbReference>
<comment type="function">
    <text evidence="12">Initiates the repair of damaged proteins by catalyzing methyl esterification of L-isoaspartyl and D-aspartyl residues produced by spontaneous isomerization and racemization of L-aspartyl and L-asparaginyl residues in aging peptides and proteins.</text>
</comment>
<keyword evidence="5" id="KW-0963">Cytoplasm</keyword>
<dbReference type="PANTHER" id="PTHR11579:SF0">
    <property type="entry name" value="PROTEIN-L-ISOASPARTATE(D-ASPARTATE) O-METHYLTRANSFERASE"/>
    <property type="match status" value="1"/>
</dbReference>
<evidence type="ECO:0000256" key="6">
    <source>
        <dbReference type="ARBA" id="ARBA00022603"/>
    </source>
</evidence>
<comment type="subunit">
    <text evidence="3">Monomer.</text>
</comment>
<dbReference type="AlphaFoldDB" id="A0A1X0NLD3"/>
<accession>A0A1X0NLD3</accession>
<dbReference type="EC" id="2.1.1.77" evidence="4"/>
<dbReference type="STRING" id="67003.A0A1X0NLD3"/>
<dbReference type="Proteomes" id="UP000192257">
    <property type="component" value="Unassembled WGS sequence"/>
</dbReference>
<evidence type="ECO:0000256" key="10">
    <source>
        <dbReference type="ARBA" id="ARBA00031350"/>
    </source>
</evidence>
<dbReference type="PANTHER" id="PTHR11579">
    <property type="entry name" value="PROTEIN-L-ISOASPARTATE O-METHYLTRANSFERASE"/>
    <property type="match status" value="1"/>
</dbReference>
<protein>
    <recommendedName>
        <fullName evidence="4">protein-L-isoaspartate(D-aspartate) O-methyltransferase</fullName>
        <ecNumber evidence="4">2.1.1.77</ecNumber>
    </recommendedName>
    <alternativeName>
        <fullName evidence="10">L-isoaspartyl protein carboxyl methyltransferase</fullName>
    </alternativeName>
    <alternativeName>
        <fullName evidence="9">Protein-beta-aspartate methyltransferase</fullName>
    </alternativeName>
</protein>
<keyword evidence="14" id="KW-1185">Reference proteome</keyword>
<dbReference type="OrthoDB" id="73890at2759"/>
<dbReference type="CDD" id="cd02440">
    <property type="entry name" value="AdoMet_MTases"/>
    <property type="match status" value="1"/>
</dbReference>
<dbReference type="GO" id="GO:0032259">
    <property type="term" value="P:methylation"/>
    <property type="evidence" value="ECO:0007669"/>
    <property type="project" value="UniProtKB-KW"/>
</dbReference>
<evidence type="ECO:0000256" key="8">
    <source>
        <dbReference type="ARBA" id="ARBA00022691"/>
    </source>
</evidence>
<comment type="caution">
    <text evidence="13">The sequence shown here is derived from an EMBL/GenBank/DDBJ whole genome shotgun (WGS) entry which is preliminary data.</text>
</comment>